<protein>
    <submittedName>
        <fullName evidence="1">Uncharacterized protein</fullName>
    </submittedName>
</protein>
<name>A0A5C6LNF0_9BACT</name>
<proteinExistence type="predicted"/>
<gene>
    <name evidence="1" type="ORF">FEF09_29285</name>
</gene>
<organism evidence="1 2">
    <name type="scientific">Chitinophaga pinensis</name>
    <dbReference type="NCBI Taxonomy" id="79329"/>
    <lineage>
        <taxon>Bacteria</taxon>
        <taxon>Pseudomonadati</taxon>
        <taxon>Bacteroidota</taxon>
        <taxon>Chitinophagia</taxon>
        <taxon>Chitinophagales</taxon>
        <taxon>Chitinophagaceae</taxon>
        <taxon>Chitinophaga</taxon>
    </lineage>
</organism>
<sequence>MSEANLNLTEVPAAIDQQVALLPEEYYQSMYLMLDIVYDILIQKGDDSFLGKLKAQYPKAAAGINALIAIPAADKSFQVWYNNDNLYQRYKDTSLGELKSASIQALHKNIKGYMDAELGALFSKDSLLGKLLQDSIMGQLQMSTIDKKQVLALFDILDYIISKFQSTTRNLTLLSTITKMVKEQLVLNEVSTDDGKTVIKSVSLNFESLILALNNAYNNPNRKPWSIPTWTWGNFIKPRFFLKMGVNSGRFLASNTLTKDSANRAVRLSRCITPARKSDCSSILWIGGIRIHLSMESLFSIMVIMSDGNVLSPIQPFTGSTLKSMLPASCTTSLI</sequence>
<keyword evidence="2" id="KW-1185">Reference proteome</keyword>
<dbReference type="RefSeq" id="WP_146308362.1">
    <property type="nucleotide sequence ID" value="NZ_VOHS01000080.1"/>
</dbReference>
<accession>A0A5C6LNF0</accession>
<evidence type="ECO:0000313" key="2">
    <source>
        <dbReference type="Proteomes" id="UP000318815"/>
    </source>
</evidence>
<evidence type="ECO:0000313" key="1">
    <source>
        <dbReference type="EMBL" id="TWV90758.1"/>
    </source>
</evidence>
<reference evidence="1 2" key="1">
    <citation type="submission" date="2019-08" db="EMBL/GenBank/DDBJ databases">
        <title>Whole genome sequencing of chitin degrading bacteria Chitinophaga pinensis YS16.</title>
        <authorList>
            <person name="Singh R.P."/>
            <person name="Manchanda G."/>
            <person name="Maurya I.K."/>
            <person name="Joshi N.K."/>
            <person name="Srivastava A.K."/>
        </authorList>
    </citation>
    <scope>NUCLEOTIDE SEQUENCE [LARGE SCALE GENOMIC DNA]</scope>
    <source>
        <strain evidence="1 2">YS-16</strain>
    </source>
</reference>
<dbReference type="EMBL" id="VOHS01000080">
    <property type="protein sequence ID" value="TWV90758.1"/>
    <property type="molecule type" value="Genomic_DNA"/>
</dbReference>
<comment type="caution">
    <text evidence="1">The sequence shown here is derived from an EMBL/GenBank/DDBJ whole genome shotgun (WGS) entry which is preliminary data.</text>
</comment>
<dbReference type="AlphaFoldDB" id="A0A5C6LNF0"/>
<dbReference type="Proteomes" id="UP000318815">
    <property type="component" value="Unassembled WGS sequence"/>
</dbReference>